<dbReference type="Pfam" id="PF17973">
    <property type="entry name" value="bMG10"/>
    <property type="match status" value="1"/>
</dbReference>
<dbReference type="PANTHER" id="PTHR40094:SF1">
    <property type="entry name" value="UBIQUITIN DOMAIN-CONTAINING PROTEIN"/>
    <property type="match status" value="1"/>
</dbReference>
<dbReference type="RefSeq" id="WP_046370822.1">
    <property type="nucleotide sequence ID" value="NZ_BBWV01000004.1"/>
</dbReference>
<evidence type="ECO:0000313" key="4">
    <source>
        <dbReference type="EMBL" id="GAO44815.1"/>
    </source>
</evidence>
<proteinExistence type="inferred from homology"/>
<evidence type="ECO:0000256" key="2">
    <source>
        <dbReference type="SAM" id="SignalP"/>
    </source>
</evidence>
<dbReference type="Gene3D" id="2.60.40.1930">
    <property type="match status" value="1"/>
</dbReference>
<reference evidence="4 5" key="1">
    <citation type="submission" date="2015-04" db="EMBL/GenBank/DDBJ databases">
        <title>Whole genome shotgun sequence of Flavihumibacter petaseus NBRC 106054.</title>
        <authorList>
            <person name="Miyazawa S."/>
            <person name="Hosoyama A."/>
            <person name="Hashimoto M."/>
            <person name="Noguchi M."/>
            <person name="Tsuchikane K."/>
            <person name="Ohji S."/>
            <person name="Yamazoe A."/>
            <person name="Ichikawa N."/>
            <person name="Kimura A."/>
            <person name="Fujita N."/>
        </authorList>
    </citation>
    <scope>NUCLEOTIDE SEQUENCE [LARGE SCALE GENOMIC DNA]</scope>
    <source>
        <strain evidence="4 5">NBRC 106054</strain>
    </source>
</reference>
<feature type="chain" id="PRO_5002430444" description="Alpha-2-macroglobulin domain-containing protein" evidence="2">
    <location>
        <begin position="19"/>
        <end position="2038"/>
    </location>
</feature>
<dbReference type="Gene3D" id="1.50.10.20">
    <property type="match status" value="1"/>
</dbReference>
<keyword evidence="5" id="KW-1185">Reference proteome</keyword>
<dbReference type="OrthoDB" id="9767116at2"/>
<dbReference type="InterPro" id="IPR041246">
    <property type="entry name" value="Bact_MG10"/>
</dbReference>
<dbReference type="InterPro" id="IPR047565">
    <property type="entry name" value="Alpha-macroglob_thiol-ester_cl"/>
</dbReference>
<gene>
    <name evidence="4" type="ORF">FPE01S_04_00580</name>
</gene>
<dbReference type="SMART" id="SM01360">
    <property type="entry name" value="A2M"/>
    <property type="match status" value="1"/>
</dbReference>
<dbReference type="STRING" id="1220578.FPE01S_04_00580"/>
<evidence type="ECO:0000259" key="3">
    <source>
        <dbReference type="SMART" id="SM01360"/>
    </source>
</evidence>
<dbReference type="InterPro" id="IPR008930">
    <property type="entry name" value="Terpenoid_cyclase/PrenylTrfase"/>
</dbReference>
<dbReference type="InterPro" id="IPR001599">
    <property type="entry name" value="Macroglobln_a2"/>
</dbReference>
<dbReference type="Proteomes" id="UP000033121">
    <property type="component" value="Unassembled WGS sequence"/>
</dbReference>
<dbReference type="SUPFAM" id="SSF48239">
    <property type="entry name" value="Terpenoid cyclases/Protein prenyltransferases"/>
    <property type="match status" value="1"/>
</dbReference>
<organism evidence="4 5">
    <name type="scientific">Flavihumibacter petaseus NBRC 106054</name>
    <dbReference type="NCBI Taxonomy" id="1220578"/>
    <lineage>
        <taxon>Bacteria</taxon>
        <taxon>Pseudomonadati</taxon>
        <taxon>Bacteroidota</taxon>
        <taxon>Chitinophagia</taxon>
        <taxon>Chitinophagales</taxon>
        <taxon>Chitinophagaceae</taxon>
        <taxon>Flavihumibacter</taxon>
    </lineage>
</organism>
<comment type="similarity">
    <text evidence="1">Belongs to the protease inhibitor I39 (alpha-2-macroglobulin) family. Bacterial alpha-2-macroglobulin subfamily.</text>
</comment>
<keyword evidence="2" id="KW-0732">Signal</keyword>
<dbReference type="InterPro" id="IPR051802">
    <property type="entry name" value="YfhM-like"/>
</dbReference>
<accession>A0A0E9N632</accession>
<feature type="domain" description="Alpha-2-macroglobulin" evidence="3">
    <location>
        <begin position="1268"/>
        <end position="1358"/>
    </location>
</feature>
<dbReference type="InterPro" id="IPR002890">
    <property type="entry name" value="MG2"/>
</dbReference>
<protein>
    <recommendedName>
        <fullName evidence="3">Alpha-2-macroglobulin domain-containing protein</fullName>
    </recommendedName>
</protein>
<feature type="signal peptide" evidence="2">
    <location>
        <begin position="1"/>
        <end position="18"/>
    </location>
</feature>
<sequence>MRFLGMFLLVMASNLIWAQTMKKTDYDRWWKKIDDMVHEKGQFRSALTEVNKLFNTARTEKKEDQQVKALIYRLQITSVVEEGGDTTTIRTLQKEAAVETGVTGNIYNSLLGDAYRQFYNEHRWDLNKKDRISGASKSDFLQWGPDEFHQAIREQYLRSLSNPLLLQKTKVSDYSAIIIRGNTPGLRPTLYDLVAWHAMEYFQQEFYEVRRNTAGYSPDNPALMAPADQFISISLQPADSASNHWQALRLFQQLLAFHLKSGNADALADADLLRLKFVRDNAVFQDKDAQYRQALSAFATATHSKKGKASAQYQLAEHYNQTAPVDKAKAVDLLNEIINTAETGDRDRKLAENLLQVIRRPVLSFQAAQVNLPGQPFLTLLEYANSTNSYWRVYPAANRLLKELIDDRDAFDSASWAAIQQSKPVKQWSQLLPATNDYLNHRVELKIDALPVGTYLVMVSNDADFRKGKSFLAAQIVHVSAISFVQKGADLFVLDRDNGKPLADANVTFMQSKYDYDSRKYKAAFTKSLLTDKNGYIDLGRNLPSDRVESTNFKLDIKYQDDRLYIFENNRLYYSRPGKDDDDRALEDEAKNAKSWFFLDRSIYRPGQILHFKVVMTTLDAKTGKNKLYAGQKELINLFNVNGEKIDSLELTSNDYGSFSGQFTLPPGGLNGSFRLQARHSAGSQYFRVEEYKRPKFEVTLEKPAIDFRLMDAVKISGLAKAYAGNAINNTNFKFRVTRQGQRIHSRKIWPPLSSGETEIAQGTGQTDANGNFVVDFTATPDPRISREHRPVFDYTITVDVTDANGETHSATLTLPIAYQAIKLTIADLPQLMEPAKLQTVEVISTNSAGREVPAKVTLQMAPLEAPQRLIRPRLWEVPDVYAYDEKTFLEYFPNDEYRNESSYNTWKPGQPVIQVTDSANRENGIPINWKKPQPGWYIITATAVDRYGDTVTAEQTMLLIDRKSRTPPAPAYVQFLFSQLSGKPGDNLTYTFSSSVSNLFVITQHNNNSYLAHFQKGERSKPSFQFLNVESGYATGSLSLTEADQGGMSMDYLFVQHNRVFTSNIYIRVPWQDKELDVRFETFRDKTLPGSKETWTVHVGGGKSAPAAAELLTSMYDQSLDQFVPHQWTTPEIWPIYMYNYNHRWNATGAFSLGAVTTNLPPFNYTDIPELDYDRLIAFDAMVFPGATGYFTRRQARSLSYSVTTVKDESIVMSLKSKKKSSAPAAAPSEDADSVQDIGSGLSNVNISPRPEKGIEAIVPRTDFRETAFFFPQLKADDKGNYSFSFTTPEALTSWKWQVFAHNKDLAFGYGSKTTITQKELMVQPNLPRFLREGDKMEIATKVVNISDKEITGQAELQLIDPATGDPVDGWFRNFFPNQYFTVAAGSSESVKFPIEVPYLYDKALTWRIIARAGDNSDGESATLPVLSSRELVTESKTFSFNKSGTKTMEFPELLESGTNETLSTRFLTVEFTSQPAWYVVQALPYLAEYPYECVEQTFNRLYANLLAAHILRKMPRIKTIFEQWQSADTAALLSNLQKNPELKQALLEETPWVFTAKSETEQKKKIAALFDLVQLGKTTASQAAKLKEMQSPNGGFSWFKGGPDDRYMTQYIVTGIGKLQQLGAIPENLKVLNEIVQLAVPYLDARIVEDYNKRDKNPKAPVLNNYAAQYLYMRSFFQKMPLTTATQPAVTWFRKQLQSNWIQGSRMIRGMIALSLFKSGDKQTASQILRSLSESAVRNDELGMYWKESGPRYYWRNAPTETQSLMIETFQTLGAKPAEVAALKTWLLKNKQTQHWASTKATADACYALLLQGDNWLENGPKITVDLGTVTSVSSSKEEAGTGYYQKVIPGTAVHPEMGKITVKADYPVSAPSSTPVWGAVYWQYFEQMDKIKPSASPLTLKKQVFIERQSDKGPVLEPVADGTLLQVGDKIRVRLSISSDREMEYVHIKDLRASCLEPVNVLSGYHWDGGLGYYQSTRDASMNFFVGYLPKGTYTLEYALFVGQAGQFNNGIAKAQCMYAPEFTSNTNAIQLRVE</sequence>
<dbReference type="Pfam" id="PF00207">
    <property type="entry name" value="A2M"/>
    <property type="match status" value="1"/>
</dbReference>
<evidence type="ECO:0000313" key="5">
    <source>
        <dbReference type="Proteomes" id="UP000033121"/>
    </source>
</evidence>
<name>A0A0E9N632_9BACT</name>
<comment type="caution">
    <text evidence="4">The sequence shown here is derived from an EMBL/GenBank/DDBJ whole genome shotgun (WGS) entry which is preliminary data.</text>
</comment>
<dbReference type="SMART" id="SM01419">
    <property type="entry name" value="Thiol-ester_cl"/>
    <property type="match status" value="1"/>
</dbReference>
<dbReference type="PANTHER" id="PTHR40094">
    <property type="entry name" value="ALPHA-2-MACROGLOBULIN HOMOLOG"/>
    <property type="match status" value="1"/>
</dbReference>
<evidence type="ECO:0000256" key="1">
    <source>
        <dbReference type="ARBA" id="ARBA00010556"/>
    </source>
</evidence>
<dbReference type="Pfam" id="PF01835">
    <property type="entry name" value="MG2"/>
    <property type="match status" value="1"/>
</dbReference>
<dbReference type="EMBL" id="BBWV01000004">
    <property type="protein sequence ID" value="GAO44815.1"/>
    <property type="molecule type" value="Genomic_DNA"/>
</dbReference>
<dbReference type="GO" id="GO:0004866">
    <property type="term" value="F:endopeptidase inhibitor activity"/>
    <property type="evidence" value="ECO:0007669"/>
    <property type="project" value="InterPro"/>
</dbReference>